<accession>A0ABV7VWC4</accession>
<protein>
    <submittedName>
        <fullName evidence="2">Class I ribonucleotide reductase maintenance protein YfaE</fullName>
    </submittedName>
</protein>
<dbReference type="InterPro" id="IPR001041">
    <property type="entry name" value="2Fe-2S_ferredoxin-type"/>
</dbReference>
<dbReference type="InterPro" id="IPR006058">
    <property type="entry name" value="2Fe2S_fd_BS"/>
</dbReference>
<evidence type="ECO:0000313" key="2">
    <source>
        <dbReference type="EMBL" id="MFC3681514.1"/>
    </source>
</evidence>
<proteinExistence type="predicted"/>
<gene>
    <name evidence="2" type="primary">yfaE</name>
    <name evidence="2" type="ORF">ACFOMG_15525</name>
</gene>
<evidence type="ECO:0000313" key="3">
    <source>
        <dbReference type="Proteomes" id="UP001595722"/>
    </source>
</evidence>
<organism evidence="2 3">
    <name type="scientific">Bacterioplanoides pacificum</name>
    <dbReference type="NCBI Taxonomy" id="1171596"/>
    <lineage>
        <taxon>Bacteria</taxon>
        <taxon>Pseudomonadati</taxon>
        <taxon>Pseudomonadota</taxon>
        <taxon>Gammaproteobacteria</taxon>
        <taxon>Oceanospirillales</taxon>
        <taxon>Oceanospirillaceae</taxon>
        <taxon>Bacterioplanoides</taxon>
    </lineage>
</organism>
<comment type="caution">
    <text evidence="2">The sequence shown here is derived from an EMBL/GenBank/DDBJ whole genome shotgun (WGS) entry which is preliminary data.</text>
</comment>
<dbReference type="PROSITE" id="PS00197">
    <property type="entry name" value="2FE2S_FER_1"/>
    <property type="match status" value="1"/>
</dbReference>
<sequence length="157" mass="17505">MSATALATMPDDNQPEFELNADDDQHQEVFELEALTPDSSEALLQGELYLPEGNPEQPEVDPQIELDGMARPVYAVEVSGQQQLATRFQHANTLLDSLEAQGVEVHYQCREGYCGSCRTQLLEGEVHYQEEPMACIADDEILPCCCIPKTHLKIKID</sequence>
<dbReference type="RefSeq" id="WP_376867961.1">
    <property type="nucleotide sequence ID" value="NZ_JBHRYB010000015.1"/>
</dbReference>
<dbReference type="Pfam" id="PF00111">
    <property type="entry name" value="Fer2"/>
    <property type="match status" value="1"/>
</dbReference>
<dbReference type="EMBL" id="JBHRYB010000015">
    <property type="protein sequence ID" value="MFC3681514.1"/>
    <property type="molecule type" value="Genomic_DNA"/>
</dbReference>
<keyword evidence="3" id="KW-1185">Reference proteome</keyword>
<dbReference type="PROSITE" id="PS51085">
    <property type="entry name" value="2FE2S_FER_2"/>
    <property type="match status" value="1"/>
</dbReference>
<evidence type="ECO:0000259" key="1">
    <source>
        <dbReference type="PROSITE" id="PS51085"/>
    </source>
</evidence>
<dbReference type="CDD" id="cd00207">
    <property type="entry name" value="fer2"/>
    <property type="match status" value="1"/>
</dbReference>
<dbReference type="Gene3D" id="3.10.20.30">
    <property type="match status" value="1"/>
</dbReference>
<dbReference type="Proteomes" id="UP001595722">
    <property type="component" value="Unassembled WGS sequence"/>
</dbReference>
<feature type="domain" description="2Fe-2S ferredoxin-type" evidence="1">
    <location>
        <begin position="74"/>
        <end position="157"/>
    </location>
</feature>
<dbReference type="NCBIfam" id="NF007985">
    <property type="entry name" value="PRK10713.1"/>
    <property type="match status" value="1"/>
</dbReference>
<name>A0ABV7VWC4_9GAMM</name>
<dbReference type="InterPro" id="IPR036010">
    <property type="entry name" value="2Fe-2S_ferredoxin-like_sf"/>
</dbReference>
<dbReference type="InterPro" id="IPR012675">
    <property type="entry name" value="Beta-grasp_dom_sf"/>
</dbReference>
<dbReference type="SUPFAM" id="SSF54292">
    <property type="entry name" value="2Fe-2S ferredoxin-like"/>
    <property type="match status" value="1"/>
</dbReference>
<reference evidence="3" key="1">
    <citation type="journal article" date="2019" name="Int. J. Syst. Evol. Microbiol.">
        <title>The Global Catalogue of Microorganisms (GCM) 10K type strain sequencing project: providing services to taxonomists for standard genome sequencing and annotation.</title>
        <authorList>
            <consortium name="The Broad Institute Genomics Platform"/>
            <consortium name="The Broad Institute Genome Sequencing Center for Infectious Disease"/>
            <person name="Wu L."/>
            <person name="Ma J."/>
        </authorList>
    </citation>
    <scope>NUCLEOTIDE SEQUENCE [LARGE SCALE GENOMIC DNA]</scope>
    <source>
        <strain evidence="3">KCTC 42424</strain>
    </source>
</reference>